<keyword evidence="3" id="KW-0964">Secreted</keyword>
<dbReference type="InterPro" id="IPR020242">
    <property type="entry name" value="Conotoxin_I2"/>
</dbReference>
<evidence type="ECO:0000256" key="2">
    <source>
        <dbReference type="ARBA" id="ARBA00007388"/>
    </source>
</evidence>
<organism evidence="7">
    <name type="scientific">Conus spurius</name>
    <name type="common">Alphabet cone</name>
    <dbReference type="NCBI Taxonomy" id="192919"/>
    <lineage>
        <taxon>Eukaryota</taxon>
        <taxon>Metazoa</taxon>
        <taxon>Spiralia</taxon>
        <taxon>Lophotrochozoa</taxon>
        <taxon>Mollusca</taxon>
        <taxon>Gastropoda</taxon>
        <taxon>Caenogastropoda</taxon>
        <taxon>Neogastropoda</taxon>
        <taxon>Conoidea</taxon>
        <taxon>Conidae</taxon>
        <taxon>Conus</taxon>
        <taxon>Lindaconus</taxon>
    </lineage>
</organism>
<dbReference type="EMBL" id="GU013532">
    <property type="protein sequence ID" value="ACY01953.1"/>
    <property type="molecule type" value="mRNA"/>
</dbReference>
<dbReference type="AlphaFoldDB" id="D0V1X4"/>
<protein>
    <submittedName>
        <fullName evidence="7">I-superfamily Sr11.2 conotoxin</fullName>
    </submittedName>
</protein>
<comment type="similarity">
    <text evidence="2">Belongs to the conotoxin I2 superfamily.</text>
</comment>
<dbReference type="GO" id="GO:0005576">
    <property type="term" value="C:extracellular region"/>
    <property type="evidence" value="ECO:0007669"/>
    <property type="project" value="UniProtKB-SubCell"/>
</dbReference>
<keyword evidence="4" id="KW-0800">Toxin</keyword>
<keyword evidence="5" id="KW-1015">Disulfide bond</keyword>
<evidence type="ECO:0000256" key="3">
    <source>
        <dbReference type="ARBA" id="ARBA00022525"/>
    </source>
</evidence>
<evidence type="ECO:0000256" key="4">
    <source>
        <dbReference type="ARBA" id="ARBA00022656"/>
    </source>
</evidence>
<feature type="chain" id="PRO_5003017112" evidence="6">
    <location>
        <begin position="27"/>
        <end position="71"/>
    </location>
</feature>
<evidence type="ECO:0000256" key="6">
    <source>
        <dbReference type="SAM" id="SignalP"/>
    </source>
</evidence>
<keyword evidence="6" id="KW-0732">Signal</keyword>
<dbReference type="Pfam" id="PF17557">
    <property type="entry name" value="Conotoxin_I2"/>
    <property type="match status" value="1"/>
</dbReference>
<name>D0V1X4_CONSP</name>
<dbReference type="GO" id="GO:0090729">
    <property type="term" value="F:toxin activity"/>
    <property type="evidence" value="ECO:0007669"/>
    <property type="project" value="UniProtKB-KW"/>
</dbReference>
<accession>D0V1X4</accession>
<proteinExistence type="evidence at transcript level"/>
<evidence type="ECO:0000313" key="7">
    <source>
        <dbReference type="EMBL" id="ACY01953.1"/>
    </source>
</evidence>
<feature type="signal peptide" evidence="6">
    <location>
        <begin position="1"/>
        <end position="26"/>
    </location>
</feature>
<evidence type="ECO:0000256" key="5">
    <source>
        <dbReference type="ARBA" id="ARBA00023157"/>
    </source>
</evidence>
<reference evidence="7" key="2">
    <citation type="journal article" date="2010" name="Peptides">
        <title>Identification, by molecular cloning, of a novel type of I2-superfamily conotoxin precursor and two novel I2-conotoxins from the worm-hunter snail Conus spurius from the Gulf of Mexico.</title>
        <authorList>
            <person name="Zamora-Bustillos R."/>
            <person name="Aguilar M.B."/>
            <person name="Falcon A."/>
        </authorList>
    </citation>
    <scope>NUCLEOTIDE SEQUENCE</scope>
</reference>
<sequence length="71" mass="8170">MMFRVTSVGCFLLVIVFLNLVVLTNACRTEGMSCEENQQCCWRSCCRGECEAPCRFGPGKRAQLQEFFQHR</sequence>
<comment type="subcellular location">
    <subcellularLocation>
        <location evidence="1">Secreted</location>
    </subcellularLocation>
</comment>
<reference evidence="7" key="1">
    <citation type="submission" date="2009-09" db="EMBL/GenBank/DDBJ databases">
        <authorList>
            <person name="Zamora R."/>
            <person name="Aguilar M.B."/>
            <person name="Falcon A."/>
        </authorList>
    </citation>
    <scope>NUCLEOTIDE SEQUENCE</scope>
</reference>
<dbReference type="InterPro" id="IPR013141">
    <property type="entry name" value="Conotoxin-I_CS"/>
</dbReference>
<evidence type="ECO:0000256" key="1">
    <source>
        <dbReference type="ARBA" id="ARBA00004613"/>
    </source>
</evidence>
<dbReference type="PROSITE" id="PS60019">
    <property type="entry name" value="I_CONOTOXIN"/>
    <property type="match status" value="1"/>
</dbReference>